<dbReference type="InterPro" id="IPR036653">
    <property type="entry name" value="CinA-like_C"/>
</dbReference>
<protein>
    <submittedName>
        <fullName evidence="2">CinA domain-containing protein</fullName>
    </submittedName>
</protein>
<gene>
    <name evidence="2" type="ORF">ISO4_01012</name>
</gene>
<evidence type="ECO:0000313" key="2">
    <source>
        <dbReference type="EMBL" id="MBF5052410.1"/>
    </source>
</evidence>
<evidence type="ECO:0000259" key="1">
    <source>
        <dbReference type="Pfam" id="PF02464"/>
    </source>
</evidence>
<evidence type="ECO:0000313" key="3">
    <source>
        <dbReference type="Proteomes" id="UP000644441"/>
    </source>
</evidence>
<accession>A0ABS0AE94</accession>
<dbReference type="SUPFAM" id="SSF142433">
    <property type="entry name" value="CinA-like"/>
    <property type="match status" value="1"/>
</dbReference>
<proteinExistence type="predicted"/>
<dbReference type="InterPro" id="IPR008136">
    <property type="entry name" value="CinA_C"/>
</dbReference>
<feature type="domain" description="CinA C-terminal" evidence="1">
    <location>
        <begin position="8"/>
        <end position="158"/>
    </location>
</feature>
<comment type="caution">
    <text evidence="2">The sequence shown here is derived from an EMBL/GenBank/DDBJ whole genome shotgun (WGS) entry which is preliminary data.</text>
</comment>
<dbReference type="Gene3D" id="3.90.950.20">
    <property type="entry name" value="CinA-like"/>
    <property type="match status" value="1"/>
</dbReference>
<sequence length="159" mass="16865">MQGLANQARELGKILQQRRLSVVTAESCTGGGIARLLTDEPGASSWFERGFVTYSNLSKEEMLGVPRSLLETRGAVSEEVVLAMARGALAHSNGDVSISVSGVAGPDGGSAEKPVGTVWIGWGLGEDIAEAQHFLFPGDRDEVRNRSMLAALEGLIERL</sequence>
<organism evidence="2 3">
    <name type="scientific">Alloalcanivorax venustensis ISO4</name>
    <dbReference type="NCBI Taxonomy" id="1177184"/>
    <lineage>
        <taxon>Bacteria</taxon>
        <taxon>Pseudomonadati</taxon>
        <taxon>Pseudomonadota</taxon>
        <taxon>Gammaproteobacteria</taxon>
        <taxon>Oceanospirillales</taxon>
        <taxon>Alcanivoracaceae</taxon>
        <taxon>Alloalcanivorax</taxon>
    </lineage>
</organism>
<name>A0ABS0AE94_9GAMM</name>
<keyword evidence="3" id="KW-1185">Reference proteome</keyword>
<reference evidence="2 3" key="1">
    <citation type="submission" date="2012-09" db="EMBL/GenBank/DDBJ databases">
        <title>Genome Sequence of alkane-degrading Bacterium Alcanivorax venustensis ISO4.</title>
        <authorList>
            <person name="Lai Q."/>
            <person name="Shao Z."/>
        </authorList>
    </citation>
    <scope>NUCLEOTIDE SEQUENCE [LARGE SCALE GENOMIC DNA]</scope>
    <source>
        <strain evidence="2 3">ISO4</strain>
    </source>
</reference>
<dbReference type="Pfam" id="PF02464">
    <property type="entry name" value="CinA"/>
    <property type="match status" value="1"/>
</dbReference>
<dbReference type="Proteomes" id="UP000644441">
    <property type="component" value="Unassembled WGS sequence"/>
</dbReference>
<dbReference type="NCBIfam" id="TIGR00199">
    <property type="entry name" value="PncC_domain"/>
    <property type="match status" value="1"/>
</dbReference>
<dbReference type="EMBL" id="ARXR01000006">
    <property type="protein sequence ID" value="MBF5052410.1"/>
    <property type="molecule type" value="Genomic_DNA"/>
</dbReference>
<dbReference type="RefSeq" id="WP_194855380.1">
    <property type="nucleotide sequence ID" value="NZ_ARXR01000006.1"/>
</dbReference>